<evidence type="ECO:0000256" key="9">
    <source>
        <dbReference type="ARBA" id="ARBA00023286"/>
    </source>
</evidence>
<sequence>MQLRTPSSDEQNNNDLYEGYCIDLLRKVAEMNKFNYTIHEVKDKAYGIREANGKWNGMVGELMSGVSCFTRSFTVFPRKTKVAQAEWADPGSKFIYLFIYLCIEKDALYNKLGALIGSFRVQPLLNNPLKFTI</sequence>
<keyword evidence="2" id="KW-0813">Transport</keyword>
<dbReference type="Proteomes" id="UP000050761">
    <property type="component" value="Unassembled WGS sequence"/>
</dbReference>
<evidence type="ECO:0000256" key="3">
    <source>
        <dbReference type="ARBA" id="ARBA00022692"/>
    </source>
</evidence>
<keyword evidence="3" id="KW-0812">Transmembrane</keyword>
<accession>A0A3P8EX71</accession>
<evidence type="ECO:0000256" key="2">
    <source>
        <dbReference type="ARBA" id="ARBA00022448"/>
    </source>
</evidence>
<dbReference type="GO" id="GO:0015276">
    <property type="term" value="F:ligand-gated monoatomic ion channel activity"/>
    <property type="evidence" value="ECO:0007669"/>
    <property type="project" value="InterPro"/>
</dbReference>
<dbReference type="Gene3D" id="3.40.190.10">
    <property type="entry name" value="Periplasmic binding protein-like II"/>
    <property type="match status" value="1"/>
</dbReference>
<dbReference type="OrthoDB" id="5839068at2759"/>
<evidence type="ECO:0000256" key="4">
    <source>
        <dbReference type="ARBA" id="ARBA00022989"/>
    </source>
</evidence>
<evidence type="ECO:0000313" key="12">
    <source>
        <dbReference type="EMBL" id="VDP58520.1"/>
    </source>
</evidence>
<dbReference type="EMBL" id="UZAH01040411">
    <property type="protein sequence ID" value="VDP58520.1"/>
    <property type="molecule type" value="Genomic_DNA"/>
</dbReference>
<dbReference type="SMART" id="SM00918">
    <property type="entry name" value="Lig_chan-Glu_bd"/>
    <property type="match status" value="1"/>
</dbReference>
<dbReference type="WBParaSite" id="HPBE_0002660601-mRNA-1">
    <property type="protein sequence ID" value="HPBE_0002660601-mRNA-1"/>
    <property type="gene ID" value="HPBE_0002660601"/>
</dbReference>
<keyword evidence="7" id="KW-0675">Receptor</keyword>
<dbReference type="SUPFAM" id="SSF53850">
    <property type="entry name" value="Periplasmic binding protein-like II"/>
    <property type="match status" value="1"/>
</dbReference>
<keyword evidence="5" id="KW-0406">Ion transport</keyword>
<dbReference type="InterPro" id="IPR019594">
    <property type="entry name" value="Glu/Gly-bd"/>
</dbReference>
<keyword evidence="6" id="KW-0472">Membrane</keyword>
<feature type="domain" description="Ionotropic glutamate receptor L-glutamate and glycine-binding" evidence="11">
    <location>
        <begin position="6"/>
        <end position="64"/>
    </location>
</feature>
<keyword evidence="10" id="KW-0407">Ion channel</keyword>
<evidence type="ECO:0000256" key="1">
    <source>
        <dbReference type="ARBA" id="ARBA00004141"/>
    </source>
</evidence>
<dbReference type="AlphaFoldDB" id="A0A183GV86"/>
<keyword evidence="9" id="KW-1071">Ligand-gated ion channel</keyword>
<proteinExistence type="predicted"/>
<accession>A0A183GV86</accession>
<evidence type="ECO:0000259" key="11">
    <source>
        <dbReference type="SMART" id="SM00918"/>
    </source>
</evidence>
<keyword evidence="8" id="KW-0325">Glycoprotein</keyword>
<gene>
    <name evidence="12" type="ORF">HPBE_LOCUS26605</name>
</gene>
<evidence type="ECO:0000256" key="6">
    <source>
        <dbReference type="ARBA" id="ARBA00023136"/>
    </source>
</evidence>
<organism evidence="13 14">
    <name type="scientific">Heligmosomoides polygyrus</name>
    <name type="common">Parasitic roundworm</name>
    <dbReference type="NCBI Taxonomy" id="6339"/>
    <lineage>
        <taxon>Eukaryota</taxon>
        <taxon>Metazoa</taxon>
        <taxon>Ecdysozoa</taxon>
        <taxon>Nematoda</taxon>
        <taxon>Chromadorea</taxon>
        <taxon>Rhabditida</taxon>
        <taxon>Rhabditina</taxon>
        <taxon>Rhabditomorpha</taxon>
        <taxon>Strongyloidea</taxon>
        <taxon>Heligmosomidae</taxon>
        <taxon>Heligmosomoides</taxon>
    </lineage>
</organism>
<evidence type="ECO:0000256" key="5">
    <source>
        <dbReference type="ARBA" id="ARBA00023065"/>
    </source>
</evidence>
<evidence type="ECO:0000256" key="7">
    <source>
        <dbReference type="ARBA" id="ARBA00023170"/>
    </source>
</evidence>
<evidence type="ECO:0000313" key="14">
    <source>
        <dbReference type="WBParaSite" id="HPBE_0002660601-mRNA-1"/>
    </source>
</evidence>
<reference evidence="14" key="2">
    <citation type="submission" date="2019-09" db="UniProtKB">
        <authorList>
            <consortium name="WormBaseParasite"/>
        </authorList>
    </citation>
    <scope>IDENTIFICATION</scope>
</reference>
<evidence type="ECO:0000256" key="8">
    <source>
        <dbReference type="ARBA" id="ARBA00023180"/>
    </source>
</evidence>
<evidence type="ECO:0000313" key="13">
    <source>
        <dbReference type="Proteomes" id="UP000050761"/>
    </source>
</evidence>
<keyword evidence="4" id="KW-1133">Transmembrane helix</keyword>
<protein>
    <submittedName>
        <fullName evidence="14">Lig_chan-Glu_bd domain-containing protein</fullName>
    </submittedName>
</protein>
<reference evidence="12 13" key="1">
    <citation type="submission" date="2018-11" db="EMBL/GenBank/DDBJ databases">
        <authorList>
            <consortium name="Pathogen Informatics"/>
        </authorList>
    </citation>
    <scope>NUCLEOTIDE SEQUENCE [LARGE SCALE GENOMIC DNA]</scope>
</reference>
<keyword evidence="13" id="KW-1185">Reference proteome</keyword>
<name>A0A183GV86_HELPZ</name>
<comment type="subcellular location">
    <subcellularLocation>
        <location evidence="1">Membrane</location>
        <topology evidence="1">Multi-pass membrane protein</topology>
    </subcellularLocation>
</comment>
<evidence type="ECO:0000256" key="10">
    <source>
        <dbReference type="ARBA" id="ARBA00023303"/>
    </source>
</evidence>
<dbReference type="Pfam" id="PF10613">
    <property type="entry name" value="Lig_chan-Glu_bd"/>
    <property type="match status" value="1"/>
</dbReference>
<dbReference type="GO" id="GO:0016020">
    <property type="term" value="C:membrane"/>
    <property type="evidence" value="ECO:0007669"/>
    <property type="project" value="UniProtKB-SubCell"/>
</dbReference>